<dbReference type="VEuPathDB" id="FungiDB:FOXG_21366"/>
<dbReference type="KEGG" id="fox:FOXG_21366"/>
<dbReference type="KEGG" id="fox:FOXG_20942"/>
<dbReference type="RefSeq" id="XP_018253573.1">
    <property type="nucleotide sequence ID" value="XM_018401700.1"/>
</dbReference>
<dbReference type="VEuPathDB" id="FungiDB:FOXG_20942"/>
<dbReference type="AlphaFoldDB" id="A0A0J9VSK4"/>
<name>A0A0J9VSK4_FUSO4</name>
<reference evidence="2" key="2">
    <citation type="journal article" date="2010" name="Nature">
        <title>Comparative genomics reveals mobile pathogenicity chromosomes in Fusarium.</title>
        <authorList>
            <person name="Ma L.J."/>
            <person name="van der Does H.C."/>
            <person name="Borkovich K.A."/>
            <person name="Coleman J.J."/>
            <person name="Daboussi M.J."/>
            <person name="Di Pietro A."/>
            <person name="Dufresne M."/>
            <person name="Freitag M."/>
            <person name="Grabherr M."/>
            <person name="Henrissat B."/>
            <person name="Houterman P.M."/>
            <person name="Kang S."/>
            <person name="Shim W.B."/>
            <person name="Woloshuk C."/>
            <person name="Xie X."/>
            <person name="Xu J.R."/>
            <person name="Antoniw J."/>
            <person name="Baker S.E."/>
            <person name="Bluhm B.H."/>
            <person name="Breakspear A."/>
            <person name="Brown D.W."/>
            <person name="Butchko R.A."/>
            <person name="Chapman S."/>
            <person name="Coulson R."/>
            <person name="Coutinho P.M."/>
            <person name="Danchin E.G."/>
            <person name="Diener A."/>
            <person name="Gale L.R."/>
            <person name="Gardiner D.M."/>
            <person name="Goff S."/>
            <person name="Hammond-Kosack K.E."/>
            <person name="Hilburn K."/>
            <person name="Hua-Van A."/>
            <person name="Jonkers W."/>
            <person name="Kazan K."/>
            <person name="Kodira C.D."/>
            <person name="Koehrsen M."/>
            <person name="Kumar L."/>
            <person name="Lee Y.H."/>
            <person name="Li L."/>
            <person name="Manners J.M."/>
            <person name="Miranda-Saavedra D."/>
            <person name="Mukherjee M."/>
            <person name="Park G."/>
            <person name="Park J."/>
            <person name="Park S.Y."/>
            <person name="Proctor R.H."/>
            <person name="Regev A."/>
            <person name="Ruiz-Roldan M.C."/>
            <person name="Sain D."/>
            <person name="Sakthikumar S."/>
            <person name="Sykes S."/>
            <person name="Schwartz D.C."/>
            <person name="Turgeon B.G."/>
            <person name="Wapinski I."/>
            <person name="Yoder O."/>
            <person name="Young S."/>
            <person name="Zeng Q."/>
            <person name="Zhou S."/>
            <person name="Galagan J."/>
            <person name="Cuomo C.A."/>
            <person name="Kistler H.C."/>
            <person name="Rep M."/>
        </authorList>
    </citation>
    <scope>NUCLEOTIDE SEQUENCE [LARGE SCALE GENOMIC DNA]</scope>
    <source>
        <strain evidence="2">4287</strain>
    </source>
</reference>
<dbReference type="RefSeq" id="XP_018251878.1">
    <property type="nucleotide sequence ID" value="XM_018401269.1"/>
</dbReference>
<dbReference type="GeneID" id="28961648"/>
<gene>
    <name evidence="2" type="ORF">FOXG_20942</name>
    <name evidence="3" type="ORF">FOXG_21366</name>
</gene>
<dbReference type="GeneID" id="28962072"/>
<dbReference type="EMBL" id="DS231716">
    <property type="protein sequence ID" value="KNB15528.1"/>
    <property type="molecule type" value="Genomic_DNA"/>
</dbReference>
<organism evidence="2 4">
    <name type="scientific">Fusarium oxysporum f. sp. lycopersici (strain 4287 / CBS 123668 / FGSC 9935 / NRRL 34936)</name>
    <name type="common">Fusarium vascular wilt of tomato</name>
    <dbReference type="NCBI Taxonomy" id="426428"/>
    <lineage>
        <taxon>Eukaryota</taxon>
        <taxon>Fungi</taxon>
        <taxon>Dikarya</taxon>
        <taxon>Ascomycota</taxon>
        <taxon>Pezizomycotina</taxon>
        <taxon>Sordariomycetes</taxon>
        <taxon>Hypocreomycetidae</taxon>
        <taxon>Hypocreales</taxon>
        <taxon>Nectriaceae</taxon>
        <taxon>Fusarium</taxon>
        <taxon>Fusarium oxysporum species complex</taxon>
    </lineage>
</organism>
<evidence type="ECO:0000313" key="2">
    <source>
        <dbReference type="EMBL" id="KNB13833.1"/>
    </source>
</evidence>
<sequence>MCKIFVYTSVYADGQREEDRQYTRCADFRRGFQCRTRSYHEHQEHLNSSSSHCHRRQTDRPYSGLTNDNRWLGIDNSSRGAVYPNHCTTDAHPIDFVRRRNSQSFHQTTRQPKRRLRREAVDKYPCSNHRYNTSDQSEYLYQCPEPDKNAALYKSIRIAQHNAEIARRPKRVWFADGVNIWTFHKGAPPVRLQFKKGHIKRL</sequence>
<evidence type="ECO:0000256" key="1">
    <source>
        <dbReference type="SAM" id="MobiDB-lite"/>
    </source>
</evidence>
<evidence type="ECO:0000313" key="3">
    <source>
        <dbReference type="EMBL" id="KNB15528.1"/>
    </source>
</evidence>
<reference evidence="2" key="1">
    <citation type="submission" date="2007-04" db="EMBL/GenBank/DDBJ databases">
        <authorList>
            <consortium name="The Broad Institute Genome Sequencing Platform"/>
            <person name="Birren B."/>
            <person name="Lander E."/>
            <person name="Galagan J."/>
            <person name="Nusbaum C."/>
            <person name="Devon K."/>
            <person name="Ma L.-J."/>
            <person name="Jaffe D."/>
            <person name="Butler J."/>
            <person name="Alvarez P."/>
            <person name="Gnerre S."/>
            <person name="Grabherr M."/>
            <person name="Kleber M."/>
            <person name="Mauceli E."/>
            <person name="Brockman W."/>
            <person name="MacCallum I.A."/>
            <person name="Young S."/>
            <person name="LaButti K."/>
            <person name="DeCaprio D."/>
            <person name="Crawford M."/>
            <person name="Koehrsen M."/>
            <person name="Engels R."/>
            <person name="Montgomery P."/>
            <person name="Pearson M."/>
            <person name="Howarth C."/>
            <person name="Larson L."/>
            <person name="White J."/>
            <person name="O'Leary S."/>
            <person name="Kodira C."/>
            <person name="Zeng Q."/>
            <person name="Yandava C."/>
            <person name="Alvarado L."/>
            <person name="Kistler C."/>
            <person name="Shim W.-B."/>
            <person name="Kang S."/>
            <person name="Woloshuk C."/>
        </authorList>
    </citation>
    <scope>NUCLEOTIDE SEQUENCE</scope>
    <source>
        <strain evidence="2">4287</strain>
    </source>
</reference>
<evidence type="ECO:0000313" key="4">
    <source>
        <dbReference type="Proteomes" id="UP000009097"/>
    </source>
</evidence>
<accession>A0A0J9VSK4</accession>
<protein>
    <submittedName>
        <fullName evidence="2">Uncharacterized protein</fullName>
    </submittedName>
</protein>
<dbReference type="EMBL" id="DS231713">
    <property type="protein sequence ID" value="KNB13833.1"/>
    <property type="molecule type" value="Genomic_DNA"/>
</dbReference>
<feature type="region of interest" description="Disordered" evidence="1">
    <location>
        <begin position="45"/>
        <end position="70"/>
    </location>
</feature>
<dbReference type="Proteomes" id="UP000009097">
    <property type="component" value="Unassembled WGS sequence"/>
</dbReference>
<proteinExistence type="predicted"/>